<gene>
    <name evidence="2" type="ORF">Pmar_PMAR020366</name>
</gene>
<dbReference type="GeneID" id="9051682"/>
<sequence length="453" mass="50244">MSVSIATPERASNFSNVITLAPHDKEETVLPVKPTTACRRKLSMELAALDKKLVGRSHSVVSDVYKFCSLKRALGFTDLHVVMSDMGEYNIVLAKHSDDYQCDQVVYAELREGNVTRVRLLSMITPFCPAQHEERKFVGMNGPVEPLGGVAIDLFDVKDLIVNTLTMSADGFIYYVRREYRGGVFRYELESGAVTWCKVLPTVAAQPWEYKINWDRVTTLQAGEAGRLYLADDRMVSLLRRQPVEEEYVLPLRTAFNCYPMLPVVNGQAEPVVGLHRIKTNSGYSIMRHCFGGKVYVGHTLVAQLDGSSRLCWLGGCHEILLQFSCANGEVTGYRLVDNCTRLSEQFTSVMPSRWCRSAEGIACVTPGGKVCILGVSPEWNSLLFEMTLEYRGGDKPECPVDSSAQVETLARRLRRYRLASSSSSTEGTAGGSSPRNGLLLMTEVDPPSIVGR</sequence>
<name>C5LU49_PERM5</name>
<dbReference type="InParanoid" id="C5LU49"/>
<dbReference type="Proteomes" id="UP000007800">
    <property type="component" value="Unassembled WGS sequence"/>
</dbReference>
<dbReference type="EMBL" id="GG685433">
    <property type="protein sequence ID" value="EEQ99745.1"/>
    <property type="molecule type" value="Genomic_DNA"/>
</dbReference>
<evidence type="ECO:0000256" key="1">
    <source>
        <dbReference type="SAM" id="MobiDB-lite"/>
    </source>
</evidence>
<reference evidence="2 3" key="1">
    <citation type="submission" date="2008-07" db="EMBL/GenBank/DDBJ databases">
        <authorList>
            <person name="El-Sayed N."/>
            <person name="Caler E."/>
            <person name="Inman J."/>
            <person name="Amedeo P."/>
            <person name="Hass B."/>
            <person name="Wortman J."/>
        </authorList>
    </citation>
    <scope>NUCLEOTIDE SEQUENCE [LARGE SCALE GENOMIC DNA]</scope>
    <source>
        <strain evidence="3">ATCC 50983 / TXsc</strain>
    </source>
</reference>
<feature type="compositionally biased region" description="Low complexity" evidence="1">
    <location>
        <begin position="419"/>
        <end position="434"/>
    </location>
</feature>
<organism evidence="3">
    <name type="scientific">Perkinsus marinus (strain ATCC 50983 / TXsc)</name>
    <dbReference type="NCBI Taxonomy" id="423536"/>
    <lineage>
        <taxon>Eukaryota</taxon>
        <taxon>Sar</taxon>
        <taxon>Alveolata</taxon>
        <taxon>Perkinsozoa</taxon>
        <taxon>Perkinsea</taxon>
        <taxon>Perkinsida</taxon>
        <taxon>Perkinsidae</taxon>
        <taxon>Perkinsus</taxon>
    </lineage>
</organism>
<keyword evidence="3" id="KW-1185">Reference proteome</keyword>
<evidence type="ECO:0000313" key="3">
    <source>
        <dbReference type="Proteomes" id="UP000007800"/>
    </source>
</evidence>
<evidence type="ECO:0000313" key="2">
    <source>
        <dbReference type="EMBL" id="EEQ99745.1"/>
    </source>
</evidence>
<dbReference type="AlphaFoldDB" id="C5LU49"/>
<dbReference type="OrthoDB" id="419027at2759"/>
<protein>
    <submittedName>
        <fullName evidence="2">Uncharacterized protein</fullName>
    </submittedName>
</protein>
<feature type="region of interest" description="Disordered" evidence="1">
    <location>
        <begin position="418"/>
        <end position="453"/>
    </location>
</feature>
<accession>C5LU49</accession>
<proteinExistence type="predicted"/>
<dbReference type="OMA" id="SEWLMIT"/>
<dbReference type="RefSeq" id="XP_002767028.1">
    <property type="nucleotide sequence ID" value="XM_002766982.1"/>
</dbReference>